<evidence type="ECO:0000313" key="5">
    <source>
        <dbReference type="EMBL" id="MBB6669307.1"/>
    </source>
</evidence>
<feature type="transmembrane region" description="Helical" evidence="3">
    <location>
        <begin position="78"/>
        <end position="102"/>
    </location>
</feature>
<dbReference type="Gene3D" id="1.10.10.1320">
    <property type="entry name" value="Anti-sigma factor, zinc-finger domain"/>
    <property type="match status" value="1"/>
</dbReference>
<feature type="domain" description="Putative zinc-finger" evidence="4">
    <location>
        <begin position="7"/>
        <end position="36"/>
    </location>
</feature>
<evidence type="ECO:0000256" key="1">
    <source>
        <dbReference type="ARBA" id="ARBA00024353"/>
    </source>
</evidence>
<evidence type="ECO:0000313" key="6">
    <source>
        <dbReference type="Proteomes" id="UP000547209"/>
    </source>
</evidence>
<dbReference type="Proteomes" id="UP000547209">
    <property type="component" value="Unassembled WGS sequence"/>
</dbReference>
<feature type="transmembrane region" description="Helical" evidence="3">
    <location>
        <begin position="109"/>
        <end position="127"/>
    </location>
</feature>
<keyword evidence="3" id="KW-0472">Membrane</keyword>
<evidence type="ECO:0000256" key="2">
    <source>
        <dbReference type="ARBA" id="ARBA00024438"/>
    </source>
</evidence>
<accession>A0A7X0VCV2</accession>
<proteinExistence type="inferred from homology"/>
<sequence>MENHPVEWLSAYLDNELDVDDRRKMDIHLAECESCRALVEDFAELQNQIHSTYLSLEAPYDLEKSVMDAILKKSSSPIYVGIGLTAVPLVGLLILLTIIFLYGSVLWKFITVAYKFMVTGAYVFSHIASSIPVMWGTIFILAVGVFLLSGLSLRRIFRSTAQ</sequence>
<comment type="similarity">
    <text evidence="1">Belongs to the zinc-associated anti-sigma factor (ZAS) superfamily. Anti-sigma-W factor family.</text>
</comment>
<dbReference type="RefSeq" id="WP_185140726.1">
    <property type="nucleotide sequence ID" value="NZ_JACJVP010000001.1"/>
</dbReference>
<comment type="caution">
    <text evidence="5">The sequence shown here is derived from an EMBL/GenBank/DDBJ whole genome shotgun (WGS) entry which is preliminary data.</text>
</comment>
<dbReference type="AlphaFoldDB" id="A0A7X0VCV2"/>
<reference evidence="5 6" key="1">
    <citation type="submission" date="2020-08" db="EMBL/GenBank/DDBJ databases">
        <title>Cohnella phylogeny.</title>
        <authorList>
            <person name="Dunlap C."/>
        </authorList>
    </citation>
    <scope>NUCLEOTIDE SEQUENCE [LARGE SCALE GENOMIC DNA]</scope>
    <source>
        <strain evidence="5 6">DSM 28246</strain>
    </source>
</reference>
<keyword evidence="3" id="KW-0812">Transmembrane</keyword>
<protein>
    <recommendedName>
        <fullName evidence="2">Anti-sigma-W factor RsiW</fullName>
    </recommendedName>
</protein>
<evidence type="ECO:0000259" key="4">
    <source>
        <dbReference type="Pfam" id="PF13490"/>
    </source>
</evidence>
<organism evidence="5 6">
    <name type="scientific">Cohnella nanjingensis</name>
    <dbReference type="NCBI Taxonomy" id="1387779"/>
    <lineage>
        <taxon>Bacteria</taxon>
        <taxon>Bacillati</taxon>
        <taxon>Bacillota</taxon>
        <taxon>Bacilli</taxon>
        <taxon>Bacillales</taxon>
        <taxon>Paenibacillaceae</taxon>
        <taxon>Cohnella</taxon>
    </lineage>
</organism>
<evidence type="ECO:0000256" key="3">
    <source>
        <dbReference type="SAM" id="Phobius"/>
    </source>
</evidence>
<dbReference type="InterPro" id="IPR027383">
    <property type="entry name" value="Znf_put"/>
</dbReference>
<dbReference type="Pfam" id="PF13490">
    <property type="entry name" value="zf-HC2"/>
    <property type="match status" value="1"/>
</dbReference>
<gene>
    <name evidence="5" type="ORF">H7C19_01255</name>
</gene>
<dbReference type="EMBL" id="JACJVP010000001">
    <property type="protein sequence ID" value="MBB6669307.1"/>
    <property type="molecule type" value="Genomic_DNA"/>
</dbReference>
<keyword evidence="6" id="KW-1185">Reference proteome</keyword>
<name>A0A7X0VCV2_9BACL</name>
<keyword evidence="3" id="KW-1133">Transmembrane helix</keyword>
<dbReference type="InterPro" id="IPR041916">
    <property type="entry name" value="Anti_sigma_zinc_sf"/>
</dbReference>
<feature type="transmembrane region" description="Helical" evidence="3">
    <location>
        <begin position="133"/>
        <end position="153"/>
    </location>
</feature>